<evidence type="ECO:0000256" key="1">
    <source>
        <dbReference type="SAM" id="MobiDB-lite"/>
    </source>
</evidence>
<feature type="region of interest" description="Disordered" evidence="1">
    <location>
        <begin position="181"/>
        <end position="217"/>
    </location>
</feature>
<proteinExistence type="predicted"/>
<comment type="caution">
    <text evidence="2">The sequence shown here is derived from an EMBL/GenBank/DDBJ whole genome shotgun (WGS) entry which is preliminary data.</text>
</comment>
<feature type="compositionally biased region" description="Basic and acidic residues" evidence="1">
    <location>
        <begin position="199"/>
        <end position="217"/>
    </location>
</feature>
<accession>A0A087BKS4</accession>
<dbReference type="Proteomes" id="UP000029060">
    <property type="component" value="Unassembled WGS sequence"/>
</dbReference>
<feature type="compositionally biased region" description="Basic and acidic residues" evidence="1">
    <location>
        <begin position="181"/>
        <end position="192"/>
    </location>
</feature>
<organism evidence="2 3">
    <name type="scientific">Bifidobacterium merycicum</name>
    <dbReference type="NCBI Taxonomy" id="78345"/>
    <lineage>
        <taxon>Bacteria</taxon>
        <taxon>Bacillati</taxon>
        <taxon>Actinomycetota</taxon>
        <taxon>Actinomycetes</taxon>
        <taxon>Bifidobacteriales</taxon>
        <taxon>Bifidobacteriaceae</taxon>
        <taxon>Bifidobacterium</taxon>
    </lineage>
</organism>
<dbReference type="STRING" id="78345.BMERY_1137"/>
<sequence>MSEANEANMRNGADAGEDGGQMGAKPSVAAGLPNDGMSTPVEELRPDMNFNNPRCVMKIASERLSIVRYVFLVQIEDGIATAPQRASLEYADAVLIGWPEEDGEGVVDVDDEQFETVRRHMELMEEYIAKFTAFERAGDVDDMTDTLIRITEHVAEVRRLYQPDFPLPTFAEIRRVVQDEWDEDMGKIDPKDGSPTAEEIERERDDQDREAQQGERA</sequence>
<name>A0A087BKS4_9BIFI</name>
<dbReference type="eggNOG" id="ENOG5030P9F">
    <property type="taxonomic scope" value="Bacteria"/>
</dbReference>
<protein>
    <submittedName>
        <fullName evidence="2">Putative phosphoribosylformylglycinamidine (FGAM) synthase, synthetase domain</fullName>
    </submittedName>
</protein>
<dbReference type="AlphaFoldDB" id="A0A087BKS4"/>
<dbReference type="EMBL" id="JGZC01000001">
    <property type="protein sequence ID" value="KFI71624.1"/>
    <property type="molecule type" value="Genomic_DNA"/>
</dbReference>
<gene>
    <name evidence="2" type="ORF">BMERY_1137</name>
</gene>
<evidence type="ECO:0000313" key="3">
    <source>
        <dbReference type="Proteomes" id="UP000029060"/>
    </source>
</evidence>
<keyword evidence="3" id="KW-1185">Reference proteome</keyword>
<feature type="region of interest" description="Disordered" evidence="1">
    <location>
        <begin position="1"/>
        <end position="39"/>
    </location>
</feature>
<evidence type="ECO:0000313" key="2">
    <source>
        <dbReference type="EMBL" id="KFI71624.1"/>
    </source>
</evidence>
<reference evidence="2 3" key="1">
    <citation type="submission" date="2014-03" db="EMBL/GenBank/DDBJ databases">
        <title>Genomics of Bifidobacteria.</title>
        <authorList>
            <person name="Ventura M."/>
            <person name="Milani C."/>
            <person name="Lugli G.A."/>
        </authorList>
    </citation>
    <scope>NUCLEOTIDE SEQUENCE [LARGE SCALE GENOMIC DNA]</scope>
    <source>
        <strain evidence="2 3">LMG 11341</strain>
    </source>
</reference>